<dbReference type="AlphaFoldDB" id="A0A084QEV4"/>
<dbReference type="InterPro" id="IPR027417">
    <property type="entry name" value="P-loop_NTPase"/>
</dbReference>
<proteinExistence type="inferred from homology"/>
<accession>A0A084QEV4</accession>
<evidence type="ECO:0000256" key="7">
    <source>
        <dbReference type="ARBA" id="ARBA00022989"/>
    </source>
</evidence>
<dbReference type="SUPFAM" id="SSF52540">
    <property type="entry name" value="P-loop containing nucleoside triphosphate hydrolases"/>
    <property type="match status" value="1"/>
</dbReference>
<gene>
    <name evidence="12" type="ORF">S40285_08052</name>
</gene>
<evidence type="ECO:0000256" key="10">
    <source>
        <dbReference type="ARBA" id="ARBA00023170"/>
    </source>
</evidence>
<dbReference type="PANTHER" id="PTHR45909:SF1">
    <property type="entry name" value="ADP-RIBOSYLATION FACTOR-RELATED PROTEIN 1"/>
    <property type="match status" value="1"/>
</dbReference>
<dbReference type="GO" id="GO:0005794">
    <property type="term" value="C:Golgi apparatus"/>
    <property type="evidence" value="ECO:0007669"/>
    <property type="project" value="TreeGrafter"/>
</dbReference>
<keyword evidence="8" id="KW-0342">GTP-binding</keyword>
<dbReference type="GO" id="GO:0006886">
    <property type="term" value="P:intracellular protein transport"/>
    <property type="evidence" value="ECO:0007669"/>
    <property type="project" value="TreeGrafter"/>
</dbReference>
<dbReference type="STRING" id="1283841.A0A084QEV4"/>
<protein>
    <recommendedName>
        <fullName evidence="3">Signal recognition particle receptor subunit beta</fullName>
    </recommendedName>
</protein>
<dbReference type="EMBL" id="KL660794">
    <property type="protein sequence ID" value="KFA62489.1"/>
    <property type="molecule type" value="Genomic_DNA"/>
</dbReference>
<evidence type="ECO:0000256" key="9">
    <source>
        <dbReference type="ARBA" id="ARBA00023136"/>
    </source>
</evidence>
<dbReference type="FunCoup" id="A0A084QEV4">
    <property type="interactions" value="609"/>
</dbReference>
<comment type="subcellular location">
    <subcellularLocation>
        <location evidence="1">Endoplasmic reticulum membrane</location>
        <topology evidence="1">Single-pass membrane protein</topology>
    </subcellularLocation>
</comment>
<keyword evidence="13" id="KW-1185">Reference proteome</keyword>
<keyword evidence="7 11" id="KW-1133">Transmembrane helix</keyword>
<dbReference type="GO" id="GO:0043001">
    <property type="term" value="P:Golgi to plasma membrane protein transport"/>
    <property type="evidence" value="ECO:0007669"/>
    <property type="project" value="TreeGrafter"/>
</dbReference>
<dbReference type="GO" id="GO:0003924">
    <property type="term" value="F:GTPase activity"/>
    <property type="evidence" value="ECO:0007669"/>
    <property type="project" value="TreeGrafter"/>
</dbReference>
<dbReference type="OrthoDB" id="41266at2759"/>
<dbReference type="PANTHER" id="PTHR45909">
    <property type="entry name" value="ADP-RIBOSYLATION FACTOR-RELATED PROTEIN 1"/>
    <property type="match status" value="1"/>
</dbReference>
<keyword evidence="10" id="KW-0675">Receptor</keyword>
<dbReference type="Proteomes" id="UP000028524">
    <property type="component" value="Unassembled WGS sequence"/>
</dbReference>
<feature type="transmembrane region" description="Helical" evidence="11">
    <location>
        <begin position="15"/>
        <end position="37"/>
    </location>
</feature>
<dbReference type="GO" id="GO:0034067">
    <property type="term" value="P:protein localization to Golgi apparatus"/>
    <property type="evidence" value="ECO:0007669"/>
    <property type="project" value="TreeGrafter"/>
</dbReference>
<comment type="similarity">
    <text evidence="2">Belongs to the SRP receptor beta subunit family.</text>
</comment>
<dbReference type="GO" id="GO:0005789">
    <property type="term" value="C:endoplasmic reticulum membrane"/>
    <property type="evidence" value="ECO:0007669"/>
    <property type="project" value="UniProtKB-SubCell"/>
</dbReference>
<dbReference type="InterPro" id="IPR019009">
    <property type="entry name" value="SRP_receptor_beta_su"/>
</dbReference>
<dbReference type="InParanoid" id="A0A084QEV4"/>
<dbReference type="Gene3D" id="3.40.50.300">
    <property type="entry name" value="P-loop containing nucleotide triphosphate hydrolases"/>
    <property type="match status" value="1"/>
</dbReference>
<dbReference type="InterPro" id="IPR024156">
    <property type="entry name" value="Small_GTPase_ARF"/>
</dbReference>
<reference evidence="12 13" key="1">
    <citation type="journal article" date="2014" name="BMC Genomics">
        <title>Comparative genome sequencing reveals chemotype-specific gene clusters in the toxigenic black mold Stachybotrys.</title>
        <authorList>
            <person name="Semeiks J."/>
            <person name="Borek D."/>
            <person name="Otwinowski Z."/>
            <person name="Grishin N.V."/>
        </authorList>
    </citation>
    <scope>NUCLEOTIDE SEQUENCE [LARGE SCALE GENOMIC DNA]</scope>
    <source>
        <strain evidence="12 13">IBT 40285</strain>
    </source>
</reference>
<dbReference type="Pfam" id="PF09439">
    <property type="entry name" value="SRPRB"/>
    <property type="match status" value="1"/>
</dbReference>
<evidence type="ECO:0000313" key="12">
    <source>
        <dbReference type="EMBL" id="KFA62489.1"/>
    </source>
</evidence>
<evidence type="ECO:0000256" key="11">
    <source>
        <dbReference type="SAM" id="Phobius"/>
    </source>
</evidence>
<dbReference type="HOGENOM" id="CLU_052538_0_0_1"/>
<evidence type="ECO:0000256" key="2">
    <source>
        <dbReference type="ARBA" id="ARBA00005619"/>
    </source>
</evidence>
<dbReference type="OMA" id="WWIAQRI"/>
<dbReference type="CDD" id="cd04105">
    <property type="entry name" value="SR_beta"/>
    <property type="match status" value="1"/>
</dbReference>
<evidence type="ECO:0000256" key="6">
    <source>
        <dbReference type="ARBA" id="ARBA00022824"/>
    </source>
</evidence>
<keyword evidence="4 11" id="KW-0812">Transmembrane</keyword>
<evidence type="ECO:0000256" key="8">
    <source>
        <dbReference type="ARBA" id="ARBA00023134"/>
    </source>
</evidence>
<evidence type="ECO:0000256" key="4">
    <source>
        <dbReference type="ARBA" id="ARBA00022692"/>
    </source>
</evidence>
<evidence type="ECO:0000256" key="1">
    <source>
        <dbReference type="ARBA" id="ARBA00004389"/>
    </source>
</evidence>
<dbReference type="GO" id="GO:0005525">
    <property type="term" value="F:GTP binding"/>
    <property type="evidence" value="ECO:0007669"/>
    <property type="project" value="UniProtKB-KW"/>
</dbReference>
<keyword evidence="9 11" id="KW-0472">Membrane</keyword>
<organism evidence="12 13">
    <name type="scientific">Stachybotrys chlorohalonatus (strain IBT 40285)</name>
    <dbReference type="NCBI Taxonomy" id="1283841"/>
    <lineage>
        <taxon>Eukaryota</taxon>
        <taxon>Fungi</taxon>
        <taxon>Dikarya</taxon>
        <taxon>Ascomycota</taxon>
        <taxon>Pezizomycotina</taxon>
        <taxon>Sordariomycetes</taxon>
        <taxon>Hypocreomycetidae</taxon>
        <taxon>Hypocreales</taxon>
        <taxon>Stachybotryaceae</taxon>
        <taxon>Stachybotrys</taxon>
    </lineage>
</organism>
<keyword evidence="6" id="KW-0256">Endoplasmic reticulum</keyword>
<evidence type="ECO:0000256" key="5">
    <source>
        <dbReference type="ARBA" id="ARBA00022741"/>
    </source>
</evidence>
<evidence type="ECO:0000256" key="3">
    <source>
        <dbReference type="ARBA" id="ARBA00020256"/>
    </source>
</evidence>
<name>A0A084QEV4_STAC4</name>
<keyword evidence="5" id="KW-0547">Nucleotide-binding</keyword>
<evidence type="ECO:0000313" key="13">
    <source>
        <dbReference type="Proteomes" id="UP000028524"/>
    </source>
</evidence>
<sequence length="286" mass="31057">MPTLLEIFEALLTPSLPVVILGILVVLGGPVIFHLILASSQTYTTPPTVLLLGPDNAGKTALLTLYERGTAPAQTHTSQVAHAVELNASTDSASKTSYKNHEDATGTHTKFLLVDTPGHGKLRNVAVGKLERAEKLKAIVFVVDAAALSEHETLAPTASYLYDVLLYLQKRANDKSKATKSAVPVLIAANKMDLFTALPSTMVKSHLEAELTRIRASRSKGLLDSGVGMDDVGSEEQDAWLGEYGSDKFSFRQMQEFDIEVEVMPGSVVSETPGAEKWWWWIAQRV</sequence>